<dbReference type="Gene3D" id="2.30.30.100">
    <property type="match status" value="1"/>
</dbReference>
<dbReference type="SUPFAM" id="SSF55681">
    <property type="entry name" value="Class II aaRS and biotin synthetases"/>
    <property type="match status" value="1"/>
</dbReference>
<dbReference type="GO" id="GO:0016740">
    <property type="term" value="F:transferase activity"/>
    <property type="evidence" value="ECO:0007669"/>
    <property type="project" value="UniProtKB-ARBA"/>
</dbReference>
<dbReference type="GO" id="GO:0005524">
    <property type="term" value="F:ATP binding"/>
    <property type="evidence" value="ECO:0007669"/>
    <property type="project" value="UniProtKB-UniRule"/>
</dbReference>
<comment type="function">
    <text evidence="5">Acts both as a biotin--[acetyl-CoA-carboxylase] ligase and a repressor.</text>
</comment>
<dbReference type="SUPFAM" id="SSF46785">
    <property type="entry name" value="Winged helix' DNA-binding domain"/>
    <property type="match status" value="1"/>
</dbReference>
<protein>
    <recommendedName>
        <fullName evidence="5">Bifunctional ligase/repressor BirA</fullName>
    </recommendedName>
    <alternativeName>
        <fullName evidence="5">Biotin--[acetyl-CoA-carboxylase] ligase</fullName>
        <ecNumber evidence="5">6.3.4.15</ecNumber>
    </alternativeName>
    <alternativeName>
        <fullName evidence="5">Biotin--protein ligase</fullName>
    </alternativeName>
    <alternativeName>
        <fullName evidence="5">Biotin-[acetyl-CoA carboxylase] synthetase</fullName>
    </alternativeName>
</protein>
<keyword evidence="5" id="KW-0805">Transcription regulation</keyword>
<keyword evidence="4 5" id="KW-0092">Biotin</keyword>
<feature type="binding site" evidence="5">
    <location>
        <position position="115"/>
    </location>
    <ligand>
        <name>biotin</name>
        <dbReference type="ChEBI" id="CHEBI:57586"/>
    </ligand>
</feature>
<evidence type="ECO:0000256" key="2">
    <source>
        <dbReference type="ARBA" id="ARBA00022741"/>
    </source>
</evidence>
<comment type="caution">
    <text evidence="7">The sequence shown here is derived from an EMBL/GenBank/DDBJ whole genome shotgun (WGS) entry which is preliminary data.</text>
</comment>
<keyword evidence="5" id="KW-0804">Transcription</keyword>
<evidence type="ECO:0000313" key="7">
    <source>
        <dbReference type="EMBL" id="EFU77784.1"/>
    </source>
</evidence>
<dbReference type="Gene3D" id="1.10.10.10">
    <property type="entry name" value="Winged helix-like DNA-binding domain superfamily/Winged helix DNA-binding domain"/>
    <property type="match status" value="1"/>
</dbReference>
<gene>
    <name evidence="5" type="primary">birA</name>
    <name evidence="7" type="ORF">HMPREF0381_0429</name>
</gene>
<dbReference type="PANTHER" id="PTHR12835">
    <property type="entry name" value="BIOTIN PROTEIN LIGASE"/>
    <property type="match status" value="1"/>
</dbReference>
<dbReference type="Proteomes" id="UP000003434">
    <property type="component" value="Unassembled WGS sequence"/>
</dbReference>
<dbReference type="PANTHER" id="PTHR12835:SF5">
    <property type="entry name" value="BIOTIN--PROTEIN LIGASE"/>
    <property type="match status" value="1"/>
</dbReference>
<dbReference type="Pfam" id="PF02237">
    <property type="entry name" value="BPL_C"/>
    <property type="match status" value="1"/>
</dbReference>
<feature type="DNA-binding region" description="H-T-H motif" evidence="5">
    <location>
        <begin position="19"/>
        <end position="38"/>
    </location>
</feature>
<dbReference type="HAMAP" id="MF_00978">
    <property type="entry name" value="Bifunct_BirA"/>
    <property type="match status" value="1"/>
</dbReference>
<keyword evidence="3 5" id="KW-0067">ATP-binding</keyword>
<organism evidence="7 8">
    <name type="scientific">Lachnoanaerobaculum saburreum DSM 3986</name>
    <dbReference type="NCBI Taxonomy" id="887325"/>
    <lineage>
        <taxon>Bacteria</taxon>
        <taxon>Bacillati</taxon>
        <taxon>Bacillota</taxon>
        <taxon>Clostridia</taxon>
        <taxon>Lachnospirales</taxon>
        <taxon>Lachnospiraceae</taxon>
        <taxon>Lachnoanaerobaculum</taxon>
    </lineage>
</organism>
<dbReference type="AlphaFoldDB" id="E6LKE4"/>
<keyword evidence="5" id="KW-0238">DNA-binding</keyword>
<proteinExistence type="inferred from homology"/>
<dbReference type="Gene3D" id="3.30.930.10">
    <property type="entry name" value="Bira Bifunctional Protein, Domain 2"/>
    <property type="match status" value="1"/>
</dbReference>
<dbReference type="PROSITE" id="PS51733">
    <property type="entry name" value="BPL_LPL_CATALYTIC"/>
    <property type="match status" value="1"/>
</dbReference>
<dbReference type="GO" id="GO:0006355">
    <property type="term" value="P:regulation of DNA-templated transcription"/>
    <property type="evidence" value="ECO:0007669"/>
    <property type="project" value="UniProtKB-UniRule"/>
</dbReference>
<dbReference type="GO" id="GO:0003677">
    <property type="term" value="F:DNA binding"/>
    <property type="evidence" value="ECO:0007669"/>
    <property type="project" value="UniProtKB-UniRule"/>
</dbReference>
<sequence length="327" mass="36064">MLKYEVLKILLASSSHISGQTISNRLGVSRTAVWKAVNALKNDGYNIESVNNRGYLLLENKGILNRIEIEQCMHSYKYKTLPKVIYFNQIDSTNTYAKKAADSITSDFLVVANTQTLGKGRLGRSWTSPGTTSISMSLCIRPDLPLEKASMITLVMAASLCDAIEELYSTKPLIKWPNDIVVNSKKICGILTEMSSDIDGIKYIISGVGINVNNDEFPADIANTASSLLIETGIVMDRARLIASVIYHFYENFDIFLQTEDMTSIKAKYESHLANVGRKVRILDPKGEYNATALGIDETGALLVNADGKIKRIISGEVSVRGIYGYI</sequence>
<evidence type="ECO:0000256" key="3">
    <source>
        <dbReference type="ARBA" id="ARBA00022840"/>
    </source>
</evidence>
<dbReference type="InterPro" id="IPR003142">
    <property type="entry name" value="BPL_C"/>
</dbReference>
<comment type="catalytic activity">
    <reaction evidence="5">
        <text>biotin + L-lysyl-[protein] + ATP = N(6)-biotinyl-L-lysyl-[protein] + AMP + diphosphate + H(+)</text>
        <dbReference type="Rhea" id="RHEA:11756"/>
        <dbReference type="Rhea" id="RHEA-COMP:9752"/>
        <dbReference type="Rhea" id="RHEA-COMP:10505"/>
        <dbReference type="ChEBI" id="CHEBI:15378"/>
        <dbReference type="ChEBI" id="CHEBI:29969"/>
        <dbReference type="ChEBI" id="CHEBI:30616"/>
        <dbReference type="ChEBI" id="CHEBI:33019"/>
        <dbReference type="ChEBI" id="CHEBI:57586"/>
        <dbReference type="ChEBI" id="CHEBI:83144"/>
        <dbReference type="ChEBI" id="CHEBI:456215"/>
        <dbReference type="EC" id="6.3.4.15"/>
    </reaction>
</comment>
<dbReference type="GO" id="GO:0009249">
    <property type="term" value="P:protein lipoylation"/>
    <property type="evidence" value="ECO:0007669"/>
    <property type="project" value="UniProtKB-ARBA"/>
</dbReference>
<dbReference type="InterPro" id="IPR045864">
    <property type="entry name" value="aa-tRNA-synth_II/BPL/LPL"/>
</dbReference>
<accession>E6LKE4</accession>
<feature type="domain" description="BPL/LPL catalytic" evidence="6">
    <location>
        <begin position="79"/>
        <end position="257"/>
    </location>
</feature>
<dbReference type="InterPro" id="IPR036390">
    <property type="entry name" value="WH_DNA-bd_sf"/>
</dbReference>
<dbReference type="InterPro" id="IPR004143">
    <property type="entry name" value="BPL_LPL_catalytic"/>
</dbReference>
<evidence type="ECO:0000256" key="1">
    <source>
        <dbReference type="ARBA" id="ARBA00022598"/>
    </source>
</evidence>
<dbReference type="InterPro" id="IPR036388">
    <property type="entry name" value="WH-like_DNA-bd_sf"/>
</dbReference>
<comment type="caution">
    <text evidence="5">Lacks conserved residue(s) required for the propagation of feature annotation.</text>
</comment>
<dbReference type="InterPro" id="IPR030855">
    <property type="entry name" value="Bifunct_BirA"/>
</dbReference>
<dbReference type="HOGENOM" id="CLU_051096_0_0_9"/>
<evidence type="ECO:0000256" key="5">
    <source>
        <dbReference type="HAMAP-Rule" id="MF_00978"/>
    </source>
</evidence>
<keyword evidence="1 5" id="KW-0436">Ligase</keyword>
<dbReference type="InterPro" id="IPR008988">
    <property type="entry name" value="Transcriptional_repressor_C"/>
</dbReference>
<comment type="similarity">
    <text evidence="5">Belongs to the biotin--protein ligase family.</text>
</comment>
<reference evidence="7 8" key="1">
    <citation type="submission" date="2010-12" db="EMBL/GenBank/DDBJ databases">
        <authorList>
            <person name="Muzny D."/>
            <person name="Qin X."/>
            <person name="Deng J."/>
            <person name="Jiang H."/>
            <person name="Liu Y."/>
            <person name="Qu J."/>
            <person name="Song X.-Z."/>
            <person name="Zhang L."/>
            <person name="Thornton R."/>
            <person name="Coyle M."/>
            <person name="Francisco L."/>
            <person name="Jackson L."/>
            <person name="Javaid M."/>
            <person name="Korchina V."/>
            <person name="Kovar C."/>
            <person name="Mata R."/>
            <person name="Mathew T."/>
            <person name="Ngo R."/>
            <person name="Nguyen L."/>
            <person name="Nguyen N."/>
            <person name="Okwuonu G."/>
            <person name="Ongeri F."/>
            <person name="Pham C."/>
            <person name="Simmons D."/>
            <person name="Wilczek-Boney K."/>
            <person name="Hale W."/>
            <person name="Jakkamsetti A."/>
            <person name="Pham P."/>
            <person name="Ruth R."/>
            <person name="San Lucas F."/>
            <person name="Warren J."/>
            <person name="Zhang J."/>
            <person name="Zhao Z."/>
            <person name="Zhou C."/>
            <person name="Zhu D."/>
            <person name="Lee S."/>
            <person name="Bess C."/>
            <person name="Blankenburg K."/>
            <person name="Forbes L."/>
            <person name="Fu Q."/>
            <person name="Gubbala S."/>
            <person name="Hirani K."/>
            <person name="Jayaseelan J.C."/>
            <person name="Lara F."/>
            <person name="Munidasa M."/>
            <person name="Palculict T."/>
            <person name="Patil S."/>
            <person name="Pu L.-L."/>
            <person name="Saada N."/>
            <person name="Tang L."/>
            <person name="Weissenberger G."/>
            <person name="Zhu Y."/>
            <person name="Hemphill L."/>
            <person name="Shang Y."/>
            <person name="Youmans B."/>
            <person name="Ayvaz T."/>
            <person name="Ross M."/>
            <person name="Santibanez J."/>
            <person name="Aqrawi P."/>
            <person name="Gross S."/>
            <person name="Joshi V."/>
            <person name="Fowler G."/>
            <person name="Nazareth L."/>
            <person name="Reid J."/>
            <person name="Worley K."/>
            <person name="Petrosino J."/>
            <person name="Highlander S."/>
            <person name="Gibbs R."/>
        </authorList>
    </citation>
    <scope>NUCLEOTIDE SEQUENCE [LARGE SCALE GENOMIC DNA]</scope>
    <source>
        <strain evidence="7 8">DSM 3986</strain>
    </source>
</reference>
<dbReference type="InterPro" id="IPR004408">
    <property type="entry name" value="Biotin_CoA_COase_ligase"/>
</dbReference>
<dbReference type="eggNOG" id="COG0340">
    <property type="taxonomic scope" value="Bacteria"/>
</dbReference>
<dbReference type="RefSeq" id="WP_008750200.1">
    <property type="nucleotide sequence ID" value="NZ_GL622296.1"/>
</dbReference>
<name>E6LKE4_9FIRM</name>
<dbReference type="CDD" id="cd16442">
    <property type="entry name" value="BPL"/>
    <property type="match status" value="1"/>
</dbReference>
<evidence type="ECO:0000259" key="6">
    <source>
        <dbReference type="PROSITE" id="PS51733"/>
    </source>
</evidence>
<dbReference type="GO" id="GO:0005737">
    <property type="term" value="C:cytoplasm"/>
    <property type="evidence" value="ECO:0007669"/>
    <property type="project" value="TreeGrafter"/>
</dbReference>
<dbReference type="InterPro" id="IPR013196">
    <property type="entry name" value="HTH_11"/>
</dbReference>
<dbReference type="SUPFAM" id="SSF50037">
    <property type="entry name" value="C-terminal domain of transcriptional repressors"/>
    <property type="match status" value="1"/>
</dbReference>
<evidence type="ECO:0000256" key="4">
    <source>
        <dbReference type="ARBA" id="ARBA00023267"/>
    </source>
</evidence>
<dbReference type="Pfam" id="PF08279">
    <property type="entry name" value="HTH_11"/>
    <property type="match status" value="1"/>
</dbReference>
<feature type="binding site" evidence="5">
    <location>
        <position position="186"/>
    </location>
    <ligand>
        <name>biotin</name>
        <dbReference type="ChEBI" id="CHEBI:57586"/>
    </ligand>
</feature>
<keyword evidence="2 5" id="KW-0547">Nucleotide-binding</keyword>
<dbReference type="EC" id="6.3.4.15" evidence="5"/>
<feature type="binding site" evidence="5">
    <location>
        <begin position="92"/>
        <end position="94"/>
    </location>
    <ligand>
        <name>biotin</name>
        <dbReference type="ChEBI" id="CHEBI:57586"/>
    </ligand>
</feature>
<evidence type="ECO:0000313" key="8">
    <source>
        <dbReference type="Proteomes" id="UP000003434"/>
    </source>
</evidence>
<dbReference type="GO" id="GO:0004077">
    <property type="term" value="F:biotin--[biotin carboxyl-carrier protein] ligase activity"/>
    <property type="evidence" value="ECO:0007669"/>
    <property type="project" value="UniProtKB-UniRule"/>
</dbReference>
<dbReference type="Pfam" id="PF03099">
    <property type="entry name" value="BPL_LplA_LipB"/>
    <property type="match status" value="1"/>
</dbReference>
<keyword evidence="5" id="KW-0678">Repressor</keyword>
<dbReference type="NCBIfam" id="TIGR00121">
    <property type="entry name" value="birA_ligase"/>
    <property type="match status" value="1"/>
</dbReference>
<dbReference type="EMBL" id="AEPW01000008">
    <property type="protein sequence ID" value="EFU77784.1"/>
    <property type="molecule type" value="Genomic_DNA"/>
</dbReference>